<feature type="transmembrane region" description="Helical" evidence="3">
    <location>
        <begin position="2570"/>
        <end position="2589"/>
    </location>
</feature>
<keyword evidence="3" id="KW-0812">Transmembrane</keyword>
<evidence type="ECO:0000259" key="4">
    <source>
        <dbReference type="PROSITE" id="PS50157"/>
    </source>
</evidence>
<feature type="compositionally biased region" description="Basic and acidic residues" evidence="2">
    <location>
        <begin position="1677"/>
        <end position="1693"/>
    </location>
</feature>
<feature type="transmembrane region" description="Helical" evidence="3">
    <location>
        <begin position="2762"/>
        <end position="2782"/>
    </location>
</feature>
<dbReference type="GO" id="GO:0008270">
    <property type="term" value="F:zinc ion binding"/>
    <property type="evidence" value="ECO:0007669"/>
    <property type="project" value="UniProtKB-KW"/>
</dbReference>
<dbReference type="PROSITE" id="PS50157">
    <property type="entry name" value="ZINC_FINGER_C2H2_2"/>
    <property type="match status" value="1"/>
</dbReference>
<feature type="region of interest" description="Disordered" evidence="2">
    <location>
        <begin position="1180"/>
        <end position="1199"/>
    </location>
</feature>
<evidence type="ECO:0000313" key="5">
    <source>
        <dbReference type="EMBL" id="CAI4013735.1"/>
    </source>
</evidence>
<feature type="non-terminal residue" evidence="5">
    <location>
        <position position="1"/>
    </location>
</feature>
<dbReference type="EMBL" id="CAMXCT020006001">
    <property type="protein sequence ID" value="CAL1167110.1"/>
    <property type="molecule type" value="Genomic_DNA"/>
</dbReference>
<dbReference type="CDD" id="cd07067">
    <property type="entry name" value="HP_PGM_like"/>
    <property type="match status" value="1"/>
</dbReference>
<evidence type="ECO:0000256" key="1">
    <source>
        <dbReference type="PROSITE-ProRule" id="PRU00042"/>
    </source>
</evidence>
<keyword evidence="1" id="KW-0479">Metal-binding</keyword>
<feature type="transmembrane region" description="Helical" evidence="3">
    <location>
        <begin position="2529"/>
        <end position="2550"/>
    </location>
</feature>
<dbReference type="Proteomes" id="UP001152797">
    <property type="component" value="Unassembled WGS sequence"/>
</dbReference>
<keyword evidence="1" id="KW-0862">Zinc</keyword>
<keyword evidence="3" id="KW-1133">Transmembrane helix</keyword>
<dbReference type="SUPFAM" id="SSF53254">
    <property type="entry name" value="Phosphoglycerate mutase-like"/>
    <property type="match status" value="1"/>
</dbReference>
<feature type="non-terminal residue" evidence="5">
    <location>
        <position position="3056"/>
    </location>
</feature>
<comment type="caution">
    <text evidence="5">The sequence shown here is derived from an EMBL/GenBank/DDBJ whole genome shotgun (WGS) entry which is preliminary data.</text>
</comment>
<proteinExistence type="predicted"/>
<dbReference type="PANTHER" id="PTHR16469:SF27">
    <property type="entry name" value="UBIQUITIN-ASSOCIATED AND SH3 DOMAIN-CONTAINING BA-RELATED"/>
    <property type="match status" value="1"/>
</dbReference>
<name>A0A9P1GHD8_9DINO</name>
<evidence type="ECO:0000313" key="6">
    <source>
        <dbReference type="EMBL" id="CAL4801047.1"/>
    </source>
</evidence>
<dbReference type="InterPro" id="IPR029033">
    <property type="entry name" value="His_PPase_superfam"/>
</dbReference>
<keyword evidence="1" id="KW-0863">Zinc-finger</keyword>
<feature type="compositionally biased region" description="Polar residues" evidence="2">
    <location>
        <begin position="1426"/>
        <end position="1435"/>
    </location>
</feature>
<dbReference type="InterPro" id="IPR051710">
    <property type="entry name" value="Phosphatase_SH3-domain"/>
</dbReference>
<feature type="transmembrane region" description="Helical" evidence="3">
    <location>
        <begin position="2665"/>
        <end position="2685"/>
    </location>
</feature>
<feature type="domain" description="C2H2-type" evidence="4">
    <location>
        <begin position="388"/>
        <end position="416"/>
    </location>
</feature>
<dbReference type="Pfam" id="PF00300">
    <property type="entry name" value="His_Phos_1"/>
    <property type="match status" value="1"/>
</dbReference>
<dbReference type="EMBL" id="CAMXCT030006001">
    <property type="protein sequence ID" value="CAL4801047.1"/>
    <property type="molecule type" value="Genomic_DNA"/>
</dbReference>
<feature type="transmembrane region" description="Helical" evidence="3">
    <location>
        <begin position="2627"/>
        <end position="2653"/>
    </location>
</feature>
<sequence length="3056" mass="344596">AKVHGPPPPMGYGLLKDLTNMKQMTHVQKRSFKRAYARALRDGVAWYRGQLSTKQLKKQRFFDLLESVQRAANRHDSFEVHQIINKYTPKQPKKKIQLRNEDGTPASPDEALQLTRTFVEEIWHGPAQVDLGDAIRRVAAHCEEVRCLVKTQSQRTQLLRPDDIVLTVDWSNLQQNLQLMTVALEVQAPLNPYADSSLEVRPCDQRVNLDALLREEEEARILRLHQGLTENLMSKPFGPDLIQLIRDRNWNSLVDHRQVAMMLLYMPAETGQVDSPPKEALRCEVCGFRAHSIHDIHRHLADTHRLAFHDWQPERDLMGSDPACSHCAKCFADVSAVRQHVTLGQCSMFDPNRSPYLLPIAPIWNQLFQTGDLQPFLMDPMVRMRMTLRCAQCDARYTRSNDLMLHLQTAHSAMWTRAQALTRFLLKVWLPDHSCVCNPSLNKVTLTHVCPFYRQIAMLATRSTVEIFLPWPADRGALESMLSHSHRNAACATLMEAVHVRQVRMILRDPALQEFLREHCVLCGGAFHPALLRDHVLQVHASKLEDVTDLLPFLYEEYTQAAHTDYQCAQRNQIFNLPLLGDPQLSEQHARQTLVLAHFQQCPVIHQLCLLLQHGRPRRSDTDRPRNPGASGCLRSNGPFAEEVQHGSKRRRKGPQEGQDSAQAQRDRQALHVDLQQVVQQMARLLLRLDMDQNLMRRQDSFVFYMQMEPESVIHVLSAKAKTWHAEVTQQTGQMKTQEWRPLRATLMNTLALTLQHRLMKLYQSQPSDPLFQTALQHRLLNDKGEFYFHRWDAASQSLTQTDQTPVPMERMKRYVDQLVENTMDPANTIKFHSLKPSDQRMTPWLLQISLRCDELQTLLEALVGCKIWQEYREGQTHQVNPAATWERLVLMDALSRLTLSNTGNQCFVNAAVMATLWAILSRVDFQFSDLGPEATLIASSIMSFSLGPLTLADQTWFQDVLHSWPNPTNQGDPVEFLSHVLRGMHFGGFNMKWERRMQINEIIRVMDHNDALRPITVQFDELDPDAIQHGYTALQTMINSWESQYGMQTALTDPTALVCIHVDRFVHQGKSSVTKSERPIHFRGSLTLPVFDNTGLTISRRGYQLLSAIAHLGADEEGHCRAILKTWPQAAPNQVNFLVTDDGQPPQRIWEEPMWFKQNVTCFLFCDCDSLDLFRMPALPDPAPETPTTDSPSPADPELNTLQELQQRISAQMHTCESRVVRQPIRKDTTKKARLRFLTWNPGGMAQGKLVEMRQWLQQHPHDVVVLPETRWARHCRFQTLCAEAQEAAEAHDAHAMFQIINRHTPKRPLVRARIKTEDGKIADQYMAHRMTLEHVAHTWQGPEDLQPISDCTPGVPIALEDIEQAIMFFMHMDLNCRYNSLPDMLPDIGSGCKGNAPVSVLFLSITKHSKPEVSDTTPVVHMTGNPTVGESTGVTTPALAVDAEGPSISQMRSSDIQLAVMTVALLQLLRMNMTDKADAIKTCIICDQVLEGLGPLHRHLSSLHNISVNDWCPSRDSLQNSDACSHCGATFLSRSGLQRHILDGKCQFFNPAASPQTLQAADKWQEIMHHGDLTRAVLSPAQRQDLTLVCQLCGARYGRQNDLGAHLMQSHGALWKSSQEMLRFLIQTVQARHGLHCSCNPSMDDTLMELDPYDQELLESFRQLGPLLQAASQYKRDKDEEPQFKRAKQEAEPNGNELSTNRQHIQGAMMGMMKVMATLILQHEKSIQLLHRQDSFIYFCQVSPQGAVPVLTQLAVDWKNLKQQNPDSPAIPTMRTFLFRGMIKEVHLRVQKMGKSRKGEDLWDKAIQRGILQQDGSWTYQKWNPEEKRLVQAAKSALPMDRLLRQLQHMEELLEDNSHVIRFHSLKAQATIVPWYLQISMRQEELWLILGELQQLGMWSLLGLSMKAHSQSQSKQVTNLRAIIRLTQFAGSPVAARAGHAALSYHQASATSASSHERLQAGRLMGKGPQWKESLQQARLRYVKRYLDYLRRARHTKKSCLLVTHGYMVQACASVLPVNQHRKIVSVDYCGAAVAECHRLVKDRNRPDAFLPARAVSFDSGKHQAEKEEHVQNQFDEKNELIQDAKMRYWTLFLRGVRHVPAAAPSNGSHLSGLSADLGQSWQDLVKLLGVLPPVAPAPSDSHSESACSFGTRTDTTFSMKMIRDPDSAPKSPKNEHCVTVERTEVTQNEQPSAPKLKLLTSGLAARRGFNQSKVPATVVEDQDYWVCDLLAMVGCWLVRGATRSLEASARFNRFAPSALWSLSGATVMDYITYAQGTFDLAGILCPGCRTSHGGRPQCDHFGMPIGHCSASAKRDAHSDAPTLSLKSWSATPALRDRQRSGALQYIRKGWAVSQVGYLGRRRSNIILEYAQEALESMAVNVGIAFGHNDYMKDAATVEKEISSLANRLPATSQNAETLNPEDRRMVVTKLAKELNLLKAESKDAVTGLNDAIKELEVKLANNTKYLPPLVRFSFHPWAQVDPQTGTGSCCSWLKIFGAAKALTWWRDTTDPVVLNSPWLRRGTGRFFRALFTLGQIGAWLCMLLPKPAVVWANAFPEASHGGMNRDIPLFALMAVCLALSSGTSLWTSRESFRGSMFFGIGSAISVQLLSARGHYHYFAHEFSFSFVIAVMCHCNVHPAVLFLVVFYHFLRMSGDDLIQGQSLVTCLSVMTFECTMLVALTWDFTLRVKAVCSGVLFGENDEVLESPLAGRSARRVCWVSGVNQWILWAATMIHNSVESTRQDAVFLRNHIPICSVADFAMAFFCCVPAMLLMVNFRLARIEYMHMETKLPSWYDFQAETIGRSFLLYTSGMQTLIQAGCHPMICAAAAASLTAASVVMWPFELICQILGSFIVPSPVVIQSALAWFLVVSHLIDFFARMRAIERGMQQSHQNAASAQRLLACERDGVELPAINQEVMHCEDPSLEVLAAPSGPSKHGPSAVVAVVRHAERADNMQTFDTWGCSKDAENFPHDPPITARGAEQAEQLADELKMKEIDFEVIVSSPFLRCLQTALILAEKFDAKVLIDQDLGEVMGPPVFETKPPLPPRPWSNL</sequence>
<dbReference type="SMART" id="SM00355">
    <property type="entry name" value="ZnF_C2H2"/>
    <property type="match status" value="7"/>
</dbReference>
<reference evidence="6 7" key="2">
    <citation type="submission" date="2024-05" db="EMBL/GenBank/DDBJ databases">
        <authorList>
            <person name="Chen Y."/>
            <person name="Shah S."/>
            <person name="Dougan E. K."/>
            <person name="Thang M."/>
            <person name="Chan C."/>
        </authorList>
    </citation>
    <scope>NUCLEOTIDE SEQUENCE [LARGE SCALE GENOMIC DNA]</scope>
</reference>
<evidence type="ECO:0000256" key="3">
    <source>
        <dbReference type="SAM" id="Phobius"/>
    </source>
</evidence>
<reference evidence="5" key="1">
    <citation type="submission" date="2022-10" db="EMBL/GenBank/DDBJ databases">
        <authorList>
            <person name="Chen Y."/>
            <person name="Dougan E. K."/>
            <person name="Chan C."/>
            <person name="Rhodes N."/>
            <person name="Thang M."/>
        </authorList>
    </citation>
    <scope>NUCLEOTIDE SEQUENCE</scope>
</reference>
<feature type="transmembrane region" description="Helical" evidence="3">
    <location>
        <begin position="2851"/>
        <end position="2881"/>
    </location>
</feature>
<feature type="region of interest" description="Disordered" evidence="2">
    <location>
        <begin position="1415"/>
        <end position="1435"/>
    </location>
</feature>
<evidence type="ECO:0000313" key="7">
    <source>
        <dbReference type="Proteomes" id="UP001152797"/>
    </source>
</evidence>
<keyword evidence="3" id="KW-0472">Membrane</keyword>
<dbReference type="EMBL" id="CAMXCT010006001">
    <property type="protein sequence ID" value="CAI4013735.1"/>
    <property type="molecule type" value="Genomic_DNA"/>
</dbReference>
<evidence type="ECO:0000256" key="2">
    <source>
        <dbReference type="SAM" id="MobiDB-lite"/>
    </source>
</evidence>
<dbReference type="PANTHER" id="PTHR16469">
    <property type="entry name" value="UBIQUITIN-ASSOCIATED AND SH3 DOMAIN-CONTAINING BA-RELATED"/>
    <property type="match status" value="1"/>
</dbReference>
<feature type="compositionally biased region" description="Low complexity" evidence="2">
    <location>
        <begin position="1187"/>
        <end position="1199"/>
    </location>
</feature>
<feature type="region of interest" description="Disordered" evidence="2">
    <location>
        <begin position="617"/>
        <end position="669"/>
    </location>
</feature>
<dbReference type="SUPFAM" id="SSF54001">
    <property type="entry name" value="Cysteine proteinases"/>
    <property type="match status" value="1"/>
</dbReference>
<dbReference type="InterPro" id="IPR038765">
    <property type="entry name" value="Papain-like_cys_pep_sf"/>
</dbReference>
<feature type="region of interest" description="Disordered" evidence="2">
    <location>
        <begin position="1677"/>
        <end position="1702"/>
    </location>
</feature>
<accession>A0A9P1GHD8</accession>
<dbReference type="Gene3D" id="3.40.50.1240">
    <property type="entry name" value="Phosphoglycerate mutase-like"/>
    <property type="match status" value="1"/>
</dbReference>
<protein>
    <recommendedName>
        <fullName evidence="4">C2H2-type domain-containing protein</fullName>
    </recommendedName>
</protein>
<dbReference type="InterPro" id="IPR013087">
    <property type="entry name" value="Znf_C2H2_type"/>
</dbReference>
<dbReference type="InterPro" id="IPR013078">
    <property type="entry name" value="His_Pase_superF_clade-1"/>
</dbReference>
<organism evidence="5">
    <name type="scientific">Cladocopium goreaui</name>
    <dbReference type="NCBI Taxonomy" id="2562237"/>
    <lineage>
        <taxon>Eukaryota</taxon>
        <taxon>Sar</taxon>
        <taxon>Alveolata</taxon>
        <taxon>Dinophyceae</taxon>
        <taxon>Suessiales</taxon>
        <taxon>Symbiodiniaceae</taxon>
        <taxon>Cladocopium</taxon>
    </lineage>
</organism>
<keyword evidence="7" id="KW-1185">Reference proteome</keyword>
<dbReference type="PROSITE" id="PS00028">
    <property type="entry name" value="ZINC_FINGER_C2H2_1"/>
    <property type="match status" value="2"/>
</dbReference>
<gene>
    <name evidence="5" type="ORF">C1SCF055_LOCUS38688</name>
</gene>